<name>A0A6I8UYK9_DROPS</name>
<feature type="region of interest" description="Disordered" evidence="1">
    <location>
        <begin position="306"/>
        <end position="339"/>
    </location>
</feature>
<feature type="compositionally biased region" description="Pro residues" evidence="1">
    <location>
        <begin position="91"/>
        <end position="104"/>
    </location>
</feature>
<feature type="signal peptide" evidence="2">
    <location>
        <begin position="1"/>
        <end position="21"/>
    </location>
</feature>
<protein>
    <submittedName>
        <fullName evidence="4">Proline-rich receptor-like protein kinase PERK9 isoform X1</fullName>
    </submittedName>
</protein>
<feature type="region of interest" description="Disordered" evidence="1">
    <location>
        <begin position="129"/>
        <end position="153"/>
    </location>
</feature>
<keyword evidence="3" id="KW-1185">Reference proteome</keyword>
<gene>
    <name evidence="4" type="primary">LOC6901901</name>
</gene>
<keyword evidence="2" id="KW-0732">Signal</keyword>
<feature type="compositionally biased region" description="Acidic residues" evidence="1">
    <location>
        <begin position="255"/>
        <end position="270"/>
    </location>
</feature>
<evidence type="ECO:0000313" key="4">
    <source>
        <dbReference type="RefSeq" id="XP_002133436.2"/>
    </source>
</evidence>
<accession>A0A6I8UYK9</accession>
<proteinExistence type="predicted"/>
<feature type="compositionally biased region" description="Pro residues" evidence="1">
    <location>
        <begin position="171"/>
        <end position="189"/>
    </location>
</feature>
<evidence type="ECO:0000313" key="3">
    <source>
        <dbReference type="Proteomes" id="UP000001819"/>
    </source>
</evidence>
<dbReference type="Proteomes" id="UP000001819">
    <property type="component" value="Chromosome X"/>
</dbReference>
<feature type="chain" id="PRO_5026103426" evidence="2">
    <location>
        <begin position="22"/>
        <end position="339"/>
    </location>
</feature>
<organism evidence="3 4">
    <name type="scientific">Drosophila pseudoobscura pseudoobscura</name>
    <name type="common">Fruit fly</name>
    <dbReference type="NCBI Taxonomy" id="46245"/>
    <lineage>
        <taxon>Eukaryota</taxon>
        <taxon>Metazoa</taxon>
        <taxon>Ecdysozoa</taxon>
        <taxon>Arthropoda</taxon>
        <taxon>Hexapoda</taxon>
        <taxon>Insecta</taxon>
        <taxon>Pterygota</taxon>
        <taxon>Neoptera</taxon>
        <taxon>Endopterygota</taxon>
        <taxon>Diptera</taxon>
        <taxon>Brachycera</taxon>
        <taxon>Muscomorpha</taxon>
        <taxon>Ephydroidea</taxon>
        <taxon>Drosophilidae</taxon>
        <taxon>Drosophila</taxon>
        <taxon>Sophophora</taxon>
    </lineage>
</organism>
<feature type="compositionally biased region" description="Low complexity" evidence="1">
    <location>
        <begin position="75"/>
        <end position="90"/>
    </location>
</feature>
<dbReference type="InParanoid" id="A0A6I8UYK9"/>
<feature type="region of interest" description="Disordered" evidence="1">
    <location>
        <begin position="167"/>
        <end position="225"/>
    </location>
</feature>
<feature type="region of interest" description="Disordered" evidence="1">
    <location>
        <begin position="247"/>
        <end position="288"/>
    </location>
</feature>
<feature type="region of interest" description="Disordered" evidence="1">
    <location>
        <begin position="69"/>
        <end position="111"/>
    </location>
</feature>
<reference evidence="4" key="1">
    <citation type="submission" date="2025-08" db="UniProtKB">
        <authorList>
            <consortium name="RefSeq"/>
        </authorList>
    </citation>
    <scope>IDENTIFICATION</scope>
    <source>
        <strain evidence="4">MV-25-SWS-2005</strain>
        <tissue evidence="4">Whole body</tissue>
    </source>
</reference>
<feature type="compositionally biased region" description="Pro residues" evidence="1">
    <location>
        <begin position="197"/>
        <end position="206"/>
    </location>
</feature>
<sequence>MLRQICLVLLLVALGLGPARSHAMTPQVSTTRSEIEESELRVKRGTVTVDFGMVLRNLLLKSAQFSNAKADKVKATTSRPRKTTTTTTAPPVQPPAPPPPPPRQRPVLQPHGYYSFGYLPFDYETDYEDALGKAPPQSGLARRPLRPLYLQRKSPGPALAARYEADYDYDAPPPPKQVPPAPSLPNPPAPRRRTGPRPQPRQPLPQPQTKTQTRRPAAELNDRLVYQYAQSTDTYYRPSVVGGGVAAQVGPVEAGPEDAPDGENEDDDGTDATAPVDNYNGADVDGNSGAELPWFVVNYANEYDSADFSRQSSESSLAQPPRDGIPVKSSGYVYRDPIS</sequence>
<dbReference type="KEGG" id="dpo:6901901"/>
<dbReference type="AlphaFoldDB" id="A0A6I8UYK9"/>
<dbReference type="RefSeq" id="XP_002133436.2">
    <property type="nucleotide sequence ID" value="XM_002133400.3"/>
</dbReference>
<evidence type="ECO:0000256" key="1">
    <source>
        <dbReference type="SAM" id="MobiDB-lite"/>
    </source>
</evidence>
<evidence type="ECO:0000256" key="2">
    <source>
        <dbReference type="SAM" id="SignalP"/>
    </source>
</evidence>
<feature type="compositionally biased region" description="Polar residues" evidence="1">
    <location>
        <begin position="308"/>
        <end position="318"/>
    </location>
</feature>